<dbReference type="PROSITE" id="PS00455">
    <property type="entry name" value="AMP_BINDING"/>
    <property type="match status" value="1"/>
</dbReference>
<dbReference type="Pfam" id="PF13193">
    <property type="entry name" value="AMP-binding_C"/>
    <property type="match status" value="1"/>
</dbReference>
<dbReference type="InterPro" id="IPR050237">
    <property type="entry name" value="ATP-dep_AMP-bd_enzyme"/>
</dbReference>
<dbReference type="Proteomes" id="UP000198762">
    <property type="component" value="Unassembled WGS sequence"/>
</dbReference>
<dbReference type="SUPFAM" id="SSF56801">
    <property type="entry name" value="Acetyl-CoA synthetase-like"/>
    <property type="match status" value="1"/>
</dbReference>
<dbReference type="Gene3D" id="3.40.50.12780">
    <property type="entry name" value="N-terminal domain of ligase-like"/>
    <property type="match status" value="1"/>
</dbReference>
<proteinExistence type="predicted"/>
<dbReference type="InterPro" id="IPR025110">
    <property type="entry name" value="AMP-bd_C"/>
</dbReference>
<feature type="domain" description="AMP-dependent synthetase/ligase" evidence="1">
    <location>
        <begin position="23"/>
        <end position="385"/>
    </location>
</feature>
<dbReference type="AlphaFoldDB" id="A0A1I0AC95"/>
<dbReference type="InterPro" id="IPR000873">
    <property type="entry name" value="AMP-dep_synth/lig_dom"/>
</dbReference>
<dbReference type="InterPro" id="IPR045851">
    <property type="entry name" value="AMP-bd_C_sf"/>
</dbReference>
<reference evidence="4" key="1">
    <citation type="submission" date="2016-10" db="EMBL/GenBank/DDBJ databases">
        <authorList>
            <person name="Varghese N."/>
            <person name="Submissions S."/>
        </authorList>
    </citation>
    <scope>NUCLEOTIDE SEQUENCE [LARGE SCALE GENOMIC DNA]</scope>
    <source>
        <strain evidence="4">CGMCC 1.6489</strain>
    </source>
</reference>
<dbReference type="Pfam" id="PF00501">
    <property type="entry name" value="AMP-binding"/>
    <property type="match status" value="1"/>
</dbReference>
<dbReference type="GO" id="GO:0016877">
    <property type="term" value="F:ligase activity, forming carbon-sulfur bonds"/>
    <property type="evidence" value="ECO:0007669"/>
    <property type="project" value="UniProtKB-ARBA"/>
</dbReference>
<evidence type="ECO:0000313" key="3">
    <source>
        <dbReference type="EMBL" id="SES91365.1"/>
    </source>
</evidence>
<keyword evidence="4" id="KW-1185">Reference proteome</keyword>
<accession>A0A1I0AC95</accession>
<dbReference type="InterPro" id="IPR042099">
    <property type="entry name" value="ANL_N_sf"/>
</dbReference>
<evidence type="ECO:0000313" key="4">
    <source>
        <dbReference type="Proteomes" id="UP000198762"/>
    </source>
</evidence>
<name>A0A1I0AC95_9GAMM</name>
<dbReference type="InterPro" id="IPR020845">
    <property type="entry name" value="AMP-binding_CS"/>
</dbReference>
<evidence type="ECO:0000259" key="2">
    <source>
        <dbReference type="Pfam" id="PF13193"/>
    </source>
</evidence>
<dbReference type="PANTHER" id="PTHR43767">
    <property type="entry name" value="LONG-CHAIN-FATTY-ACID--COA LIGASE"/>
    <property type="match status" value="1"/>
</dbReference>
<protein>
    <submittedName>
        <fullName evidence="3">Fatty-acyl-CoA synthase</fullName>
    </submittedName>
</protein>
<organism evidence="3 4">
    <name type="scientific">Marinobacter segnicrescens</name>
    <dbReference type="NCBI Taxonomy" id="430453"/>
    <lineage>
        <taxon>Bacteria</taxon>
        <taxon>Pseudomonadati</taxon>
        <taxon>Pseudomonadota</taxon>
        <taxon>Gammaproteobacteria</taxon>
        <taxon>Pseudomonadales</taxon>
        <taxon>Marinobacteraceae</taxon>
        <taxon>Marinobacter</taxon>
    </lineage>
</organism>
<gene>
    <name evidence="3" type="ORF">SAMN04487962_102292</name>
</gene>
<dbReference type="PANTHER" id="PTHR43767:SF7">
    <property type="entry name" value="MEDIUM_LONG-CHAIN-FATTY-ACID--COA LIGASE FADD8"/>
    <property type="match status" value="1"/>
</dbReference>
<evidence type="ECO:0000259" key="1">
    <source>
        <dbReference type="Pfam" id="PF00501"/>
    </source>
</evidence>
<dbReference type="Gene3D" id="3.30.300.30">
    <property type="match status" value="1"/>
</dbReference>
<dbReference type="RefSeq" id="WP_218144767.1">
    <property type="nucleotide sequence ID" value="NZ_FOHZ01000002.1"/>
</dbReference>
<feature type="domain" description="AMP-binding enzyme C-terminal" evidence="2">
    <location>
        <begin position="435"/>
        <end position="510"/>
    </location>
</feature>
<dbReference type="STRING" id="430453.SAMN04487962_102292"/>
<dbReference type="EMBL" id="FOHZ01000002">
    <property type="protein sequence ID" value="SES91365.1"/>
    <property type="molecule type" value="Genomic_DNA"/>
</dbReference>
<sequence length="524" mass="56886">MMPPSMPSDLLTLKSLYTGALGRFGDRCALTMHGFKLTYRQLLEQSIRAGNGLIDLGVRPGTPVAIAMANCLGFAVADQGVIQAGAIKVPLNDMLSDDEVLYILADAGVRVAIVDARRVSLLEARRSQLPDLETVIVVGDSAPCPNGMVPWRGFLAGARPEYTQVDITPDQLAFIGYTGGTTGKPKGVMHSQQNVYLNLLSHLTELGLQDDERLLLTSPLPHAAGMLLLTGLLKGATHFIEPGFDPATVIRRISDDRVTLTFMVPTMIYRLLDWLDEQSGPAPDLRALRTMLYGAAPITVDRLQQGLATFGPVFMQLYGQTEAPNFITRLRREDHDPGNPERLLSCGQPATMSRVRIVDDQGNDVPEGASGEVTTLTPYNMLGYHRLPEKTASTLVDGWVHTGDIGRLDGDGYLYLLDRKNDMIISGGMNVYTSEVENALQPCEGVAQVAVVGLPDPDWGEAVTAFVVPQPGASPDTAELLAHCKATLSKYKVPKAIHLVDSLPVTAYGKLDKKVLRQHWSEPK</sequence>